<organism evidence="3 4">
    <name type="scientific">Clytia hemisphaerica</name>
    <dbReference type="NCBI Taxonomy" id="252671"/>
    <lineage>
        <taxon>Eukaryota</taxon>
        <taxon>Metazoa</taxon>
        <taxon>Cnidaria</taxon>
        <taxon>Hydrozoa</taxon>
        <taxon>Hydroidolina</taxon>
        <taxon>Leptothecata</taxon>
        <taxon>Obeliida</taxon>
        <taxon>Clytiidae</taxon>
        <taxon>Clytia</taxon>
    </lineage>
</organism>
<evidence type="ECO:0000256" key="1">
    <source>
        <dbReference type="ARBA" id="ARBA00023002"/>
    </source>
</evidence>
<dbReference type="Pfam" id="PF01565">
    <property type="entry name" value="FAD_binding_4"/>
    <property type="match status" value="1"/>
</dbReference>
<accession>A0A7M5WQ45</accession>
<dbReference type="SUPFAM" id="SSF56176">
    <property type="entry name" value="FAD-binding/transporter-associated domain-like"/>
    <property type="match status" value="1"/>
</dbReference>
<evidence type="ECO:0000313" key="3">
    <source>
        <dbReference type="EnsemblMetazoa" id="CLYHEMP000482.1"/>
    </source>
</evidence>
<dbReference type="Gene3D" id="3.30.43.10">
    <property type="entry name" value="Uridine Diphospho-n-acetylenolpyruvylglucosamine Reductase, domain 2"/>
    <property type="match status" value="1"/>
</dbReference>
<dbReference type="GO" id="GO:0016020">
    <property type="term" value="C:membrane"/>
    <property type="evidence" value="ECO:0007669"/>
    <property type="project" value="InterPro"/>
</dbReference>
<dbReference type="RefSeq" id="XP_066920558.1">
    <property type="nucleotide sequence ID" value="XM_067064457.1"/>
</dbReference>
<dbReference type="InterPro" id="IPR036318">
    <property type="entry name" value="FAD-bd_PCMH-like_sf"/>
</dbReference>
<evidence type="ECO:0000313" key="4">
    <source>
        <dbReference type="Proteomes" id="UP000594262"/>
    </source>
</evidence>
<dbReference type="Gene3D" id="3.30.70.2520">
    <property type="match status" value="1"/>
</dbReference>
<dbReference type="GO" id="GO:0071949">
    <property type="term" value="F:FAD binding"/>
    <property type="evidence" value="ECO:0007669"/>
    <property type="project" value="InterPro"/>
</dbReference>
<dbReference type="InterPro" id="IPR010031">
    <property type="entry name" value="FAD_lactone_oxidase-like"/>
</dbReference>
<dbReference type="EnsemblMetazoa" id="CLYHEMT000482.1">
    <property type="protein sequence ID" value="CLYHEMP000482.1"/>
    <property type="gene ID" value="CLYHEMG000482"/>
</dbReference>
<dbReference type="PROSITE" id="PS51387">
    <property type="entry name" value="FAD_PCMH"/>
    <property type="match status" value="1"/>
</dbReference>
<dbReference type="GO" id="GO:0003885">
    <property type="term" value="F:D-arabinono-1,4-lactone oxidase activity"/>
    <property type="evidence" value="ECO:0007669"/>
    <property type="project" value="InterPro"/>
</dbReference>
<dbReference type="InterPro" id="IPR016169">
    <property type="entry name" value="FAD-bd_PCMH_sub2"/>
</dbReference>
<dbReference type="InterPro" id="IPR016167">
    <property type="entry name" value="FAD-bd_PCMH_sub1"/>
</dbReference>
<dbReference type="Pfam" id="PF04030">
    <property type="entry name" value="ALO"/>
    <property type="match status" value="1"/>
</dbReference>
<keyword evidence="4" id="KW-1185">Reference proteome</keyword>
<dbReference type="InterPro" id="IPR006094">
    <property type="entry name" value="Oxid_FAD_bind_N"/>
</dbReference>
<dbReference type="GeneID" id="136807833"/>
<name>A0A7M5WQ45_9CNID</name>
<dbReference type="InterPro" id="IPR007173">
    <property type="entry name" value="ALO_C"/>
</dbReference>
<feature type="domain" description="FAD-binding PCMH-type" evidence="2">
    <location>
        <begin position="99"/>
        <end position="311"/>
    </location>
</feature>
<proteinExistence type="predicted"/>
<dbReference type="PANTHER" id="PTHR43762:SF1">
    <property type="entry name" value="D-ARABINONO-1,4-LACTONE OXIDASE"/>
    <property type="match status" value="1"/>
</dbReference>
<dbReference type="PANTHER" id="PTHR43762">
    <property type="entry name" value="L-GULONOLACTONE OXIDASE"/>
    <property type="match status" value="1"/>
</dbReference>
<protein>
    <recommendedName>
        <fullName evidence="2">FAD-binding PCMH-type domain-containing protein</fullName>
    </recommendedName>
</protein>
<dbReference type="Gene3D" id="3.30.465.10">
    <property type="match status" value="1"/>
</dbReference>
<dbReference type="AlphaFoldDB" id="A0A7M5WQ45"/>
<reference evidence="3" key="1">
    <citation type="submission" date="2021-01" db="UniProtKB">
        <authorList>
            <consortium name="EnsemblMetazoa"/>
        </authorList>
    </citation>
    <scope>IDENTIFICATION</scope>
</reference>
<sequence length="589" mass="67497">METSVLSTLENIEEFASEDTLKQVDDAVKRVIENYRNYQGQEKNLQDDKDVLYLASHPRESLMSFYKILKIAEKADSEHDDESQPDLVPKQPFNNVNLFHRMPAGFVRKTPKNKDDLINIIQEAADQKKNIKAVGSCYAFSNISFTDGVIIEMNKYLHNILEIDQTVLRKSTNVDELCQMEAGTLIESILEHLWPEKERDKVQGYRTMMNQTGYNGLSIAGTTGTGAHGSGIDKPPIPDCIESMHLITLDENFKVKQYRIEPSNGITSPKKFKAKYPDVKLIQDDIQFYATTVHVGALGVVYSYIIKVQPAFYLEEDRKIFNWDNVKAMIPDLVKRNLKKPTDPDYIHSFEVWISPYPPLYGNMIWAVISTYKLAPPKRKNKRPFSFSTSNIENELIRKLTVWCSRNLQELLPLVMFIALWTTVEREPVTMPSTEALSFGSPNGVKVLTSENGIDASNPETPIKAVDAMIAEYQNSLQEDNRFFTTAPFSMRFTAPSKSFLAMQYKRPSCMVETPILLGTFGQHSTLSRTRNLVQSDYKSRPHWGQINNMTGKKLKELYPDSYKKFLTVYKKFNVSQLFSNYFTKDFDE</sequence>
<dbReference type="Proteomes" id="UP000594262">
    <property type="component" value="Unplaced"/>
</dbReference>
<dbReference type="InterPro" id="IPR016166">
    <property type="entry name" value="FAD-bd_PCMH"/>
</dbReference>
<dbReference type="OrthoDB" id="610608at2759"/>
<evidence type="ECO:0000259" key="2">
    <source>
        <dbReference type="PROSITE" id="PS51387"/>
    </source>
</evidence>
<keyword evidence="1" id="KW-0560">Oxidoreductase</keyword>